<feature type="region of interest" description="Disordered" evidence="1">
    <location>
        <begin position="763"/>
        <end position="784"/>
    </location>
</feature>
<dbReference type="RefSeq" id="WP_116070961.1">
    <property type="nucleotide sequence ID" value="NZ_BONB01000058.1"/>
</dbReference>
<evidence type="ECO:0000256" key="1">
    <source>
        <dbReference type="SAM" id="MobiDB-lite"/>
    </source>
</evidence>
<sequence length="784" mass="85822">MPAEAVPDAEPSDAAPPPVPPPEISDSAQAGSPPAEAEEGNHEPPAPVDSVPRPRGSTASVDARDQPDNSGGLRESLDNFGKDEQEQSATASSGTDQSWSQESETADLQPDDYRTQVIRGSAAIGDRAVAIQLNLRGGRQITALKFHRDAAWIDEAELTFVAPNDFATLRTALESNRMLYLRGAAGTGRRRLAEILLGRVVGSDKVAGIEVPARDVSLSTLAGEQGLLLKGHGTVLELSAPGVVSNAILATFAGMAREADAWLIVLDDRTGTPDPALSPYEVHTEAPEAGQVFRRHLLAELKRRARCVGGCTRCDARCRPAFVDECLTKSAVQLQLEADPRPASAADLARALADWDRTDDDLDRALATIRVRVREHAARLVKGLDVSNDVRDPQAAPRRQAVQIAYAAYDGHPLSDIFDVGQQLLEILWVVQRSAESPTRVLFDAGIEAMLKVTDQSVIVRVDAGEHPRRARFVDSRMSFDILDVVWHDFDGVRVPLLFWLNQLVQSGRPGIRRRAAYIAGWLATHDFDELWRILIRPWARSDKGTVRQAAAWAVDILAYDGRWLDAVRGRVREWARVDNAQLHDSAARSYGTQLGAAFVTETLADLRMLAGRDDLNGSASVAVAMQFLYTVAPDETRKTLVAWNGERTYRIRVHAARSLILLARLAGRPPKDGWPLLLSDLASTDDGRLLDDLWRAALSDPTTALRAWESLRSWLQAADADEELQEVVVSLGARILRRPLATRGRFYLKRWKRESESASRLLALPWPDPPGGAATPESPGDPK</sequence>
<protein>
    <submittedName>
        <fullName evidence="2">Uncharacterized protein</fullName>
    </submittedName>
</protein>
<name>A0A3D9ZRJ3_9ACTN</name>
<feature type="compositionally biased region" description="Polar residues" evidence="1">
    <location>
        <begin position="87"/>
        <end position="103"/>
    </location>
</feature>
<proteinExistence type="predicted"/>
<feature type="compositionally biased region" description="Pro residues" evidence="1">
    <location>
        <begin position="14"/>
        <end position="23"/>
    </location>
</feature>
<dbReference type="Proteomes" id="UP000256913">
    <property type="component" value="Unassembled WGS sequence"/>
</dbReference>
<dbReference type="OrthoDB" id="3319826at2"/>
<dbReference type="EMBL" id="QUMQ01000001">
    <property type="protein sequence ID" value="REF99831.1"/>
    <property type="molecule type" value="Genomic_DNA"/>
</dbReference>
<comment type="caution">
    <text evidence="2">The sequence shown here is derived from an EMBL/GenBank/DDBJ whole genome shotgun (WGS) entry which is preliminary data.</text>
</comment>
<feature type="compositionally biased region" description="Basic and acidic residues" evidence="1">
    <location>
        <begin position="75"/>
        <end position="85"/>
    </location>
</feature>
<keyword evidence="3" id="KW-1185">Reference proteome</keyword>
<feature type="region of interest" description="Disordered" evidence="1">
    <location>
        <begin position="1"/>
        <end position="113"/>
    </location>
</feature>
<accession>A0A3D9ZRJ3</accession>
<feature type="compositionally biased region" description="Low complexity" evidence="1">
    <location>
        <begin position="1"/>
        <end position="13"/>
    </location>
</feature>
<evidence type="ECO:0000313" key="2">
    <source>
        <dbReference type="EMBL" id="REF99831.1"/>
    </source>
</evidence>
<reference evidence="2 3" key="1">
    <citation type="submission" date="2018-08" db="EMBL/GenBank/DDBJ databases">
        <title>Sequencing the genomes of 1000 actinobacteria strains.</title>
        <authorList>
            <person name="Klenk H.-P."/>
        </authorList>
    </citation>
    <scope>NUCLEOTIDE SEQUENCE [LARGE SCALE GENOMIC DNA]</scope>
    <source>
        <strain evidence="2 3">DSM 44099</strain>
    </source>
</reference>
<evidence type="ECO:0000313" key="3">
    <source>
        <dbReference type="Proteomes" id="UP000256913"/>
    </source>
</evidence>
<organism evidence="2 3">
    <name type="scientific">Asanoa ferruginea</name>
    <dbReference type="NCBI Taxonomy" id="53367"/>
    <lineage>
        <taxon>Bacteria</taxon>
        <taxon>Bacillati</taxon>
        <taxon>Actinomycetota</taxon>
        <taxon>Actinomycetes</taxon>
        <taxon>Micromonosporales</taxon>
        <taxon>Micromonosporaceae</taxon>
        <taxon>Asanoa</taxon>
    </lineage>
</organism>
<gene>
    <name evidence="2" type="ORF">DFJ67_5875</name>
</gene>
<dbReference type="AlphaFoldDB" id="A0A3D9ZRJ3"/>